<feature type="transmembrane region" description="Helical" evidence="15">
    <location>
        <begin position="170"/>
        <end position="192"/>
    </location>
</feature>
<dbReference type="SUPFAM" id="SSF52058">
    <property type="entry name" value="L domain-like"/>
    <property type="match status" value="2"/>
</dbReference>
<keyword evidence="19" id="KW-1267">Proteomics identification</keyword>
<evidence type="ECO:0000256" key="2">
    <source>
        <dbReference type="ARBA" id="ARBA00008684"/>
    </source>
</evidence>
<dbReference type="Gene3D" id="3.30.200.20">
    <property type="entry name" value="Phosphorylase Kinase, domain 1"/>
    <property type="match status" value="1"/>
</dbReference>
<evidence type="ECO:0000256" key="1">
    <source>
        <dbReference type="ARBA" id="ARBA00004167"/>
    </source>
</evidence>
<dbReference type="InterPro" id="IPR000719">
    <property type="entry name" value="Prot_kinase_dom"/>
</dbReference>
<dbReference type="InterPro" id="IPR001611">
    <property type="entry name" value="Leu-rich_rpt"/>
</dbReference>
<dbReference type="PANTHER" id="PTHR48054:SF91">
    <property type="entry name" value="(WILD MALAYSIAN BANANA) HYPOTHETICAL PROTEIN"/>
    <property type="match status" value="1"/>
</dbReference>
<keyword evidence="14 15" id="KW-0472">Membrane</keyword>
<comment type="subcellular location">
    <subcellularLocation>
        <location evidence="1">Membrane</location>
        <topology evidence="1">Single-pass membrane protein</topology>
    </subcellularLocation>
</comment>
<accession>A0A804Q376</accession>
<evidence type="ECO:0000256" key="7">
    <source>
        <dbReference type="ARBA" id="ARBA00022692"/>
    </source>
</evidence>
<dbReference type="InterPro" id="IPR013210">
    <property type="entry name" value="LRR_N_plant-typ"/>
</dbReference>
<dbReference type="FunFam" id="3.80.10.10:FF:000108">
    <property type="entry name" value="Leucine-rich repeat receptor-like serine/threonine-protein kinase BAM3"/>
    <property type="match status" value="1"/>
</dbReference>
<evidence type="ECO:0000259" key="16">
    <source>
        <dbReference type="PROSITE" id="PS50011"/>
    </source>
</evidence>
<dbReference type="Pfam" id="PF13855">
    <property type="entry name" value="LRR_8"/>
    <property type="match status" value="1"/>
</dbReference>
<dbReference type="PROSITE" id="PS00108">
    <property type="entry name" value="PROTEIN_KINASE_ST"/>
    <property type="match status" value="1"/>
</dbReference>
<keyword evidence="4" id="KW-0723">Serine/threonine-protein kinase</keyword>
<dbReference type="Proteomes" id="UP000007305">
    <property type="component" value="Chromosome 6"/>
</dbReference>
<protein>
    <recommendedName>
        <fullName evidence="3">non-specific serine/threonine protein kinase</fullName>
        <ecNumber evidence="3">2.7.11.1</ecNumber>
    </recommendedName>
</protein>
<evidence type="ECO:0000256" key="10">
    <source>
        <dbReference type="ARBA" id="ARBA00022741"/>
    </source>
</evidence>
<keyword evidence="7 15" id="KW-0812">Transmembrane</keyword>
<evidence type="ECO:0000256" key="14">
    <source>
        <dbReference type="ARBA" id="ARBA00023136"/>
    </source>
</evidence>
<dbReference type="OrthoDB" id="742483at2759"/>
<evidence type="ECO:0000313" key="17">
    <source>
        <dbReference type="EnsemblPlants" id="Zm00001eb297830_P001"/>
    </source>
</evidence>
<dbReference type="EnsemblPlants" id="Zm00001eb297830_T001">
    <property type="protein sequence ID" value="Zm00001eb297830_P001"/>
    <property type="gene ID" value="Zm00001eb297830"/>
</dbReference>
<dbReference type="Gene3D" id="3.80.10.10">
    <property type="entry name" value="Ribonuclease Inhibitor"/>
    <property type="match status" value="4"/>
</dbReference>
<keyword evidence="11" id="KW-0418">Kinase</keyword>
<evidence type="ECO:0000256" key="13">
    <source>
        <dbReference type="ARBA" id="ARBA00022989"/>
    </source>
</evidence>
<keyword evidence="18" id="KW-1185">Reference proteome</keyword>
<dbReference type="InterPro" id="IPR008271">
    <property type="entry name" value="Ser/Thr_kinase_AS"/>
</dbReference>
<dbReference type="RefSeq" id="NP_001347031.1">
    <property type="nucleotide sequence ID" value="NM_001360102.1"/>
</dbReference>
<evidence type="ECO:0000256" key="4">
    <source>
        <dbReference type="ARBA" id="ARBA00022527"/>
    </source>
</evidence>
<keyword evidence="6" id="KW-0808">Transferase</keyword>
<dbReference type="Gramene" id="Zm00001eb297830_T001">
    <property type="protein sequence ID" value="Zm00001eb297830_P001"/>
    <property type="gene ID" value="Zm00001eb297830"/>
</dbReference>
<keyword evidence="5" id="KW-0433">Leucine-rich repeat</keyword>
<evidence type="ECO:0000313" key="18">
    <source>
        <dbReference type="Proteomes" id="UP000007305"/>
    </source>
</evidence>
<feature type="transmembrane region" description="Helical" evidence="15">
    <location>
        <begin position="34"/>
        <end position="55"/>
    </location>
</feature>
<evidence type="ECO:0000256" key="15">
    <source>
        <dbReference type="SAM" id="Phobius"/>
    </source>
</evidence>
<dbReference type="FunFam" id="3.80.10.10:FF:000095">
    <property type="entry name" value="LRR receptor-like serine/threonine-protein kinase GSO1"/>
    <property type="match status" value="1"/>
</dbReference>
<name>A0A804Q376_MAIZE</name>
<gene>
    <name evidence="17" type="primary">LOC100272700</name>
</gene>
<dbReference type="Pfam" id="PF08263">
    <property type="entry name" value="LRRNT_2"/>
    <property type="match status" value="1"/>
</dbReference>
<keyword evidence="12" id="KW-0067">ATP-binding</keyword>
<reference evidence="17" key="2">
    <citation type="submission" date="2019-07" db="EMBL/GenBank/DDBJ databases">
        <authorList>
            <person name="Seetharam A."/>
            <person name="Woodhouse M."/>
            <person name="Cannon E."/>
        </authorList>
    </citation>
    <scope>NUCLEOTIDE SEQUENCE [LARGE SCALE GENOMIC DNA]</scope>
    <source>
        <strain evidence="17">cv. B73</strain>
    </source>
</reference>
<dbReference type="InterPro" id="IPR055414">
    <property type="entry name" value="LRR_R13L4/SHOC2-like"/>
</dbReference>
<dbReference type="InterPro" id="IPR011009">
    <property type="entry name" value="Kinase-like_dom_sf"/>
</dbReference>
<proteinExistence type="evidence at protein level"/>
<dbReference type="SUPFAM" id="SSF52047">
    <property type="entry name" value="RNI-like"/>
    <property type="match status" value="1"/>
</dbReference>
<dbReference type="PANTHER" id="PTHR48054">
    <property type="entry name" value="RECEPTOR KINASE-LIKE PROTEIN XA21"/>
    <property type="match status" value="1"/>
</dbReference>
<keyword evidence="8" id="KW-0732">Signal</keyword>
<feature type="transmembrane region" description="Helical" evidence="15">
    <location>
        <begin position="827"/>
        <end position="849"/>
    </location>
</feature>
<dbReference type="Pfam" id="PF00560">
    <property type="entry name" value="LRR_1"/>
    <property type="match status" value="3"/>
</dbReference>
<dbReference type="GO" id="GO:0004674">
    <property type="term" value="F:protein serine/threonine kinase activity"/>
    <property type="evidence" value="ECO:0007669"/>
    <property type="project" value="UniProtKB-KW"/>
</dbReference>
<dbReference type="InterPro" id="IPR003591">
    <property type="entry name" value="Leu-rich_rpt_typical-subtyp"/>
</dbReference>
<evidence type="ECO:0000256" key="3">
    <source>
        <dbReference type="ARBA" id="ARBA00012513"/>
    </source>
</evidence>
<dbReference type="InterPro" id="IPR052592">
    <property type="entry name" value="LRR-RLK"/>
</dbReference>
<feature type="domain" description="Protein kinase" evidence="16">
    <location>
        <begin position="885"/>
        <end position="1167"/>
    </location>
</feature>
<dbReference type="SMART" id="SM00220">
    <property type="entry name" value="S_TKc"/>
    <property type="match status" value="1"/>
</dbReference>
<reference evidence="17" key="3">
    <citation type="submission" date="2021-05" db="UniProtKB">
        <authorList>
            <consortium name="EnsemblPlants"/>
        </authorList>
    </citation>
    <scope>IDENTIFICATION</scope>
    <source>
        <strain evidence="17">cv. B73</strain>
    </source>
</reference>
<comment type="similarity">
    <text evidence="2">Belongs to the protein kinase superfamily. Ser/Thr protein kinase family.</text>
</comment>
<dbReference type="Pfam" id="PF00069">
    <property type="entry name" value="Pkinase"/>
    <property type="match status" value="1"/>
</dbReference>
<evidence type="ECO:0000256" key="6">
    <source>
        <dbReference type="ARBA" id="ARBA00022679"/>
    </source>
</evidence>
<organism evidence="17 18">
    <name type="scientific">Zea mays</name>
    <name type="common">Maize</name>
    <dbReference type="NCBI Taxonomy" id="4577"/>
    <lineage>
        <taxon>Eukaryota</taxon>
        <taxon>Viridiplantae</taxon>
        <taxon>Streptophyta</taxon>
        <taxon>Embryophyta</taxon>
        <taxon>Tracheophyta</taxon>
        <taxon>Spermatophyta</taxon>
        <taxon>Magnoliopsida</taxon>
        <taxon>Liliopsida</taxon>
        <taxon>Poales</taxon>
        <taxon>Poaceae</taxon>
        <taxon>PACMAD clade</taxon>
        <taxon>Panicoideae</taxon>
        <taxon>Andropogonodae</taxon>
        <taxon>Andropogoneae</taxon>
        <taxon>Tripsacinae</taxon>
        <taxon>Zea</taxon>
    </lineage>
</organism>
<keyword evidence="9" id="KW-0677">Repeat</keyword>
<dbReference type="KEGG" id="zma:100272700"/>
<keyword evidence="13 15" id="KW-1133">Transmembrane helix</keyword>
<dbReference type="FunFam" id="3.30.200.20:FF:000219">
    <property type="entry name" value="Leucine-rich repeat receptor-like serine/threonine-protein kinase"/>
    <property type="match status" value="1"/>
</dbReference>
<dbReference type="PROSITE" id="PS50011">
    <property type="entry name" value="PROTEIN_KINASE_DOM"/>
    <property type="match status" value="1"/>
</dbReference>
<evidence type="ECO:0000256" key="9">
    <source>
        <dbReference type="ARBA" id="ARBA00022737"/>
    </source>
</evidence>
<evidence type="ECO:0000256" key="5">
    <source>
        <dbReference type="ARBA" id="ARBA00022614"/>
    </source>
</evidence>
<dbReference type="SUPFAM" id="SSF56112">
    <property type="entry name" value="Protein kinase-like (PK-like)"/>
    <property type="match status" value="1"/>
</dbReference>
<dbReference type="SMART" id="SM00369">
    <property type="entry name" value="LRR_TYP"/>
    <property type="match status" value="7"/>
</dbReference>
<dbReference type="GeneID" id="100272700"/>
<dbReference type="EC" id="2.7.11.1" evidence="3"/>
<dbReference type="FunFam" id="1.10.510.10:FF:000201">
    <property type="entry name" value="Leucine-rich repeat receptor-like serine/threonine-protein kinase"/>
    <property type="match status" value="1"/>
</dbReference>
<evidence type="ECO:0000256" key="12">
    <source>
        <dbReference type="ARBA" id="ARBA00022840"/>
    </source>
</evidence>
<dbReference type="Gene3D" id="1.10.510.10">
    <property type="entry name" value="Transferase(Phosphotransferase) domain 1"/>
    <property type="match status" value="1"/>
</dbReference>
<sequence>MPCTAARQHSSLCCCWGWAGPWLSFVGRQAGTRWIIFCLLLLLLPLPLPAFIFVAGPSPICQRQQQTQLRAGSPLDSRSSTSSPILLHPSTALEKKRKVKGAPLIAIVPHFARSLSLSLSLYRRHSPTNKCVCSEKETLLASSAELAGRQLHHPIQRGASSALRTRPPMALVLLLLLPIFLLSSSSCLVLAIPTLASQAATLLSLKDSFSPPLPPQLRSWTLANYASLCSSWPGVACSNRTVVSLDISGYNLSGTLPPAIADLAGLRFFSAAANSFSGDIPPAIAALRDLRHLNLSNNQFNGTLDALDFSAMHSLQVLDLYDNDLAGALPTLLPAAAGLRHLDLGGNFFSGTIPPSFGRFPAIQFLSLAGNSLSGDIPPDLANLSTLRHLFLGYFNRFDGGIPAELGRLTSLVHLDLANCGLQGPIPASLGDLTGLDTLYLQTNQLNGTIPPSLGNLTGLRFLDVSNNALTGEIPPELAALRELRLLNMFINRFRGGVPDFLGDLRSLQVLKLWQNNFTGAIPAALGRAAPLREVDLSTNRLTGEVPRWLCARGQLEILILLDNFLFGPVPEGLGACPTLTRVRLGQNYLTGPLPRGFLYLPALTTVELQGNYLTGRLEEDGSGGGGSSSSRLSLLNLSSNRFNGSLPASMGNFSWLQTLLLGGNQLGGQIPRQVGRLKRLLKLDLSGNKLTGAVPGEVGECTSLTYLDLSGNRLSGAIPVRLVQIKVLNYLNVSWNMLSGSIPRELGGMKSLTAADFSHNELSGRVPESGQFAYLNGSSFVGNPGLVVVNPKQQVMGGGPGILGGAGTQDERGSSSSSAVMGRLKLLLAAVGLLGFSVAFAAAAVATTRSAAMLRRRRRSSSWRWRMTAFQQVSFGCEDVVRCVKENCVVGRGGAGVVYRGTMPGGECVAVKRIVSAEGGGFQAEVETLGGIRHRHIVRLLAFCSGPEAKLLVYEYMVNGSLGEALHRAGADDGGGGVVLSWASRLRVATEAAKGLCYLHHDCSPPILHRDVKSNNILLDARMEAHVADFGLAKFLGGSGASECMSAVAGSYGYIAPEYAYTLKVDEKSDVYSFGVVLLELITGLKPVGEHLGDDAVDLVQWARARSSAGGGVLALLDPRLGGDVPVAEAAHVLFVSMLCVQEHSVERPTMREVVQMLQQARHQPS</sequence>
<dbReference type="Pfam" id="PF23598">
    <property type="entry name" value="LRR_14"/>
    <property type="match status" value="1"/>
</dbReference>
<reference evidence="18" key="1">
    <citation type="journal article" date="2009" name="Science">
        <title>The B73 maize genome: complexity, diversity, and dynamics.</title>
        <authorList>
            <person name="Schnable P.S."/>
            <person name="Ware D."/>
            <person name="Fulton R.S."/>
            <person name="Stein J.C."/>
            <person name="Wei F."/>
            <person name="Pasternak S."/>
            <person name="Liang C."/>
            <person name="Zhang J."/>
            <person name="Fulton L."/>
            <person name="Graves T.A."/>
            <person name="Minx P."/>
            <person name="Reily A.D."/>
            <person name="Courtney L."/>
            <person name="Kruchowski S.S."/>
            <person name="Tomlinson C."/>
            <person name="Strong C."/>
            <person name="Delehaunty K."/>
            <person name="Fronick C."/>
            <person name="Courtney B."/>
            <person name="Rock S.M."/>
            <person name="Belter E."/>
            <person name="Du F."/>
            <person name="Kim K."/>
            <person name="Abbott R.M."/>
            <person name="Cotton M."/>
            <person name="Levy A."/>
            <person name="Marchetto P."/>
            <person name="Ochoa K."/>
            <person name="Jackson S.M."/>
            <person name="Gillam B."/>
            <person name="Chen W."/>
            <person name="Yan L."/>
            <person name="Higginbotham J."/>
            <person name="Cardenas M."/>
            <person name="Waligorski J."/>
            <person name="Applebaum E."/>
            <person name="Phelps L."/>
            <person name="Falcone J."/>
            <person name="Kanchi K."/>
            <person name="Thane T."/>
            <person name="Scimone A."/>
            <person name="Thane N."/>
            <person name="Henke J."/>
            <person name="Wang T."/>
            <person name="Ruppert J."/>
            <person name="Shah N."/>
            <person name="Rotter K."/>
            <person name="Hodges J."/>
            <person name="Ingenthron E."/>
            <person name="Cordes M."/>
            <person name="Kohlberg S."/>
            <person name="Sgro J."/>
            <person name="Delgado B."/>
            <person name="Mead K."/>
            <person name="Chinwalla A."/>
            <person name="Leonard S."/>
            <person name="Crouse K."/>
            <person name="Collura K."/>
            <person name="Kudrna D."/>
            <person name="Currie J."/>
            <person name="He R."/>
            <person name="Angelova A."/>
            <person name="Rajasekar S."/>
            <person name="Mueller T."/>
            <person name="Lomeli R."/>
            <person name="Scara G."/>
            <person name="Ko A."/>
            <person name="Delaney K."/>
            <person name="Wissotski M."/>
            <person name="Lopez G."/>
            <person name="Campos D."/>
            <person name="Braidotti M."/>
            <person name="Ashley E."/>
            <person name="Golser W."/>
            <person name="Kim H."/>
            <person name="Lee S."/>
            <person name="Lin J."/>
            <person name="Dujmic Z."/>
            <person name="Kim W."/>
            <person name="Talag J."/>
            <person name="Zuccolo A."/>
            <person name="Fan C."/>
            <person name="Sebastian A."/>
            <person name="Kramer M."/>
            <person name="Spiegel L."/>
            <person name="Nascimento L."/>
            <person name="Zutavern T."/>
            <person name="Miller B."/>
            <person name="Ambroise C."/>
            <person name="Muller S."/>
            <person name="Spooner W."/>
            <person name="Narechania A."/>
            <person name="Ren L."/>
            <person name="Wei S."/>
            <person name="Kumari S."/>
            <person name="Faga B."/>
            <person name="Levy M.J."/>
            <person name="McMahan L."/>
            <person name="Van Buren P."/>
            <person name="Vaughn M.W."/>
            <person name="Ying K."/>
            <person name="Yeh C.-T."/>
            <person name="Emrich S.J."/>
            <person name="Jia Y."/>
            <person name="Kalyanaraman A."/>
            <person name="Hsia A.-P."/>
            <person name="Barbazuk W.B."/>
            <person name="Baucom R.S."/>
            <person name="Brutnell T.P."/>
            <person name="Carpita N.C."/>
            <person name="Chaparro C."/>
            <person name="Chia J.-M."/>
            <person name="Deragon J.-M."/>
            <person name="Estill J.C."/>
            <person name="Fu Y."/>
            <person name="Jeddeloh J.A."/>
            <person name="Han Y."/>
            <person name="Lee H."/>
            <person name="Li P."/>
            <person name="Lisch D.R."/>
            <person name="Liu S."/>
            <person name="Liu Z."/>
            <person name="Nagel D.H."/>
            <person name="McCann M.C."/>
            <person name="SanMiguel P."/>
            <person name="Myers A.M."/>
            <person name="Nettleton D."/>
            <person name="Nguyen J."/>
            <person name="Penning B.W."/>
            <person name="Ponnala L."/>
            <person name="Schneider K.L."/>
            <person name="Schwartz D.C."/>
            <person name="Sharma A."/>
            <person name="Soderlund C."/>
            <person name="Springer N.M."/>
            <person name="Sun Q."/>
            <person name="Wang H."/>
            <person name="Waterman M."/>
            <person name="Westerman R."/>
            <person name="Wolfgruber T.K."/>
            <person name="Yang L."/>
            <person name="Yu Y."/>
            <person name="Zhang L."/>
            <person name="Zhou S."/>
            <person name="Zhu Q."/>
            <person name="Bennetzen J.L."/>
            <person name="Dawe R.K."/>
            <person name="Jiang J."/>
            <person name="Jiang N."/>
            <person name="Presting G.G."/>
            <person name="Wessler S.R."/>
            <person name="Aluru S."/>
            <person name="Martienssen R.A."/>
            <person name="Clifton S.W."/>
            <person name="McCombie W.R."/>
            <person name="Wing R.A."/>
            <person name="Wilson R.K."/>
        </authorList>
    </citation>
    <scope>NUCLEOTIDE SEQUENCE [LARGE SCALE GENOMIC DNA]</scope>
    <source>
        <strain evidence="18">cv. B73</strain>
    </source>
</reference>
<evidence type="ECO:0000256" key="8">
    <source>
        <dbReference type="ARBA" id="ARBA00022729"/>
    </source>
</evidence>
<dbReference type="InParanoid" id="A0A804Q376"/>
<dbReference type="InterPro" id="IPR032675">
    <property type="entry name" value="LRR_dom_sf"/>
</dbReference>
<evidence type="ECO:0000256" key="11">
    <source>
        <dbReference type="ARBA" id="ARBA00022777"/>
    </source>
</evidence>
<keyword evidence="10" id="KW-0547">Nucleotide-binding</keyword>
<dbReference type="AlphaFoldDB" id="A0A804Q376"/>
<dbReference type="GO" id="GO:0016020">
    <property type="term" value="C:membrane"/>
    <property type="evidence" value="ECO:0007669"/>
    <property type="project" value="UniProtKB-SubCell"/>
</dbReference>
<dbReference type="GO" id="GO:0005524">
    <property type="term" value="F:ATP binding"/>
    <property type="evidence" value="ECO:0007669"/>
    <property type="project" value="UniProtKB-KW"/>
</dbReference>
<evidence type="ECO:0007829" key="19">
    <source>
        <dbReference type="PeptideAtlas" id="A0A804Q376"/>
    </source>
</evidence>